<keyword evidence="12" id="KW-1185">Reference proteome</keyword>
<protein>
    <recommendedName>
        <fullName evidence="10">Homeobox domain-containing protein</fullName>
    </recommendedName>
</protein>
<comment type="similarity">
    <text evidence="2">Belongs to the Caudal homeobox family.</text>
</comment>
<evidence type="ECO:0000313" key="11">
    <source>
        <dbReference type="EMBL" id="CAI6365511.1"/>
    </source>
</evidence>
<feature type="region of interest" description="Disordered" evidence="9">
    <location>
        <begin position="146"/>
        <end position="168"/>
    </location>
</feature>
<comment type="caution">
    <text evidence="11">The sequence shown here is derived from an EMBL/GenBank/DDBJ whole genome shotgun (WGS) entry which is preliminary data.</text>
</comment>
<feature type="compositionally biased region" description="Pro residues" evidence="9">
    <location>
        <begin position="154"/>
        <end position="163"/>
    </location>
</feature>
<evidence type="ECO:0000256" key="2">
    <source>
        <dbReference type="ARBA" id="ARBA00010341"/>
    </source>
</evidence>
<evidence type="ECO:0000259" key="10">
    <source>
        <dbReference type="PROSITE" id="PS50071"/>
    </source>
</evidence>
<feature type="compositionally biased region" description="Low complexity" evidence="9">
    <location>
        <begin position="73"/>
        <end position="85"/>
    </location>
</feature>
<evidence type="ECO:0000256" key="3">
    <source>
        <dbReference type="ARBA" id="ARBA00022473"/>
    </source>
</evidence>
<comment type="subcellular location">
    <subcellularLocation>
        <location evidence="1 7 8">Nucleus</location>
    </subcellularLocation>
</comment>
<dbReference type="PROSITE" id="PS50071">
    <property type="entry name" value="HOMEOBOX_2"/>
    <property type="match status" value="1"/>
</dbReference>
<proteinExistence type="inferred from homology"/>
<dbReference type="PROSITE" id="PS00027">
    <property type="entry name" value="HOMEOBOX_1"/>
    <property type="match status" value="1"/>
</dbReference>
<dbReference type="InterPro" id="IPR001356">
    <property type="entry name" value="HD"/>
</dbReference>
<evidence type="ECO:0000256" key="4">
    <source>
        <dbReference type="ARBA" id="ARBA00023125"/>
    </source>
</evidence>
<keyword evidence="5 7" id="KW-0371">Homeobox</keyword>
<sequence length="349" mass="39275">MNESVTVCSRQQGPSYHHHHGHHVVVMPAQCNGDECAAEPQPATVAGSWTGYGHQPAAVAAGYHQHHHHHHLQQQQQQQHQQQQQQDHHLHHPHQGMPTVPPPPPQSLMHQHHHHQPVDGGGYAAWPTAVVYNKRRPSYADDVQAYHQAHHHAPPPPPPPPHHQPSGAAATLQAVAAYNPTAVTASTATCSSPGTSLDEPSSAAAAAAAAYQTANDYKYWPPVQQQPSPTGTGRVSPYGWMKRVEYQDRPQPGRTRTKDKYRVVYTDLQRLELEKEFHFNRYITITRKTELSKMLSLSERQVKIWFQNRRAKQRKIDKKREETIINENSKQLIQTPVDTNYSIESCSSL</sequence>
<name>A0AAV0XDA4_9HEMI</name>
<dbReference type="GO" id="GO:0005634">
    <property type="term" value="C:nucleus"/>
    <property type="evidence" value="ECO:0007669"/>
    <property type="project" value="UniProtKB-SubCell"/>
</dbReference>
<keyword evidence="4 7" id="KW-0238">DNA-binding</keyword>
<dbReference type="PANTHER" id="PTHR24332">
    <property type="entry name" value="HOMEOBOX PROTEIN CDX"/>
    <property type="match status" value="1"/>
</dbReference>
<gene>
    <name evidence="11" type="ORF">MEUPH1_LOCUS20214</name>
</gene>
<dbReference type="GO" id="GO:0009887">
    <property type="term" value="P:animal organ morphogenesis"/>
    <property type="evidence" value="ECO:0007669"/>
    <property type="project" value="TreeGrafter"/>
</dbReference>
<dbReference type="Pfam" id="PF00046">
    <property type="entry name" value="Homeodomain"/>
    <property type="match status" value="1"/>
</dbReference>
<dbReference type="FunFam" id="1.10.10.60:FF:000574">
    <property type="entry name" value="Homeobox protein CHOX-CAD2"/>
    <property type="match status" value="1"/>
</dbReference>
<keyword evidence="6 7" id="KW-0539">Nucleus</keyword>
<dbReference type="PANTHER" id="PTHR24332:SF9">
    <property type="entry name" value="HOMEOTIC PROTEIN CAUDAL"/>
    <property type="match status" value="1"/>
</dbReference>
<evidence type="ECO:0000256" key="6">
    <source>
        <dbReference type="ARBA" id="ARBA00023242"/>
    </source>
</evidence>
<dbReference type="InterPro" id="IPR009057">
    <property type="entry name" value="Homeodomain-like_sf"/>
</dbReference>
<dbReference type="GO" id="GO:0000977">
    <property type="term" value="F:RNA polymerase II transcription regulatory region sequence-specific DNA binding"/>
    <property type="evidence" value="ECO:0007669"/>
    <property type="project" value="TreeGrafter"/>
</dbReference>
<dbReference type="InterPro" id="IPR047152">
    <property type="entry name" value="Caudal_homeobox"/>
</dbReference>
<evidence type="ECO:0000256" key="8">
    <source>
        <dbReference type="RuleBase" id="RU000682"/>
    </source>
</evidence>
<dbReference type="PRINTS" id="PR00024">
    <property type="entry name" value="HOMEOBOX"/>
</dbReference>
<evidence type="ECO:0000256" key="9">
    <source>
        <dbReference type="SAM" id="MobiDB-lite"/>
    </source>
</evidence>
<dbReference type="EMBL" id="CARXXK010000004">
    <property type="protein sequence ID" value="CAI6365511.1"/>
    <property type="molecule type" value="Genomic_DNA"/>
</dbReference>
<dbReference type="CDD" id="cd00086">
    <property type="entry name" value="homeodomain"/>
    <property type="match status" value="1"/>
</dbReference>
<dbReference type="GO" id="GO:0009948">
    <property type="term" value="P:anterior/posterior axis specification"/>
    <property type="evidence" value="ECO:0007669"/>
    <property type="project" value="TreeGrafter"/>
</dbReference>
<evidence type="ECO:0000256" key="1">
    <source>
        <dbReference type="ARBA" id="ARBA00004123"/>
    </source>
</evidence>
<feature type="region of interest" description="Disordered" evidence="9">
    <location>
        <begin position="61"/>
        <end position="122"/>
    </location>
</feature>
<dbReference type="SMART" id="SM00389">
    <property type="entry name" value="HOX"/>
    <property type="match status" value="1"/>
</dbReference>
<dbReference type="Proteomes" id="UP001160148">
    <property type="component" value="Unassembled WGS sequence"/>
</dbReference>
<reference evidence="11 12" key="1">
    <citation type="submission" date="2023-01" db="EMBL/GenBank/DDBJ databases">
        <authorList>
            <person name="Whitehead M."/>
        </authorList>
    </citation>
    <scope>NUCLEOTIDE SEQUENCE [LARGE SCALE GENOMIC DNA]</scope>
</reference>
<dbReference type="SUPFAM" id="SSF46689">
    <property type="entry name" value="Homeodomain-like"/>
    <property type="match status" value="1"/>
</dbReference>
<feature type="domain" description="Homeobox" evidence="10">
    <location>
        <begin position="256"/>
        <end position="316"/>
    </location>
</feature>
<dbReference type="Gene3D" id="1.10.10.60">
    <property type="entry name" value="Homeodomain-like"/>
    <property type="match status" value="1"/>
</dbReference>
<feature type="DNA-binding region" description="Homeobox" evidence="7">
    <location>
        <begin position="258"/>
        <end position="317"/>
    </location>
</feature>
<dbReference type="InterPro" id="IPR017970">
    <property type="entry name" value="Homeobox_CS"/>
</dbReference>
<dbReference type="AlphaFoldDB" id="A0AAV0XDA4"/>
<evidence type="ECO:0000256" key="7">
    <source>
        <dbReference type="PROSITE-ProRule" id="PRU00108"/>
    </source>
</evidence>
<dbReference type="InterPro" id="IPR020479">
    <property type="entry name" value="HD_metazoa"/>
</dbReference>
<accession>A0AAV0XDA4</accession>
<evidence type="ECO:0000313" key="12">
    <source>
        <dbReference type="Proteomes" id="UP001160148"/>
    </source>
</evidence>
<dbReference type="GO" id="GO:0030154">
    <property type="term" value="P:cell differentiation"/>
    <property type="evidence" value="ECO:0007669"/>
    <property type="project" value="TreeGrafter"/>
</dbReference>
<keyword evidence="3" id="KW-0217">Developmental protein</keyword>
<dbReference type="GO" id="GO:0000981">
    <property type="term" value="F:DNA-binding transcription factor activity, RNA polymerase II-specific"/>
    <property type="evidence" value="ECO:0007669"/>
    <property type="project" value="InterPro"/>
</dbReference>
<evidence type="ECO:0000256" key="5">
    <source>
        <dbReference type="ARBA" id="ARBA00023155"/>
    </source>
</evidence>
<organism evidence="11 12">
    <name type="scientific">Macrosiphum euphorbiae</name>
    <name type="common">potato aphid</name>
    <dbReference type="NCBI Taxonomy" id="13131"/>
    <lineage>
        <taxon>Eukaryota</taxon>
        <taxon>Metazoa</taxon>
        <taxon>Ecdysozoa</taxon>
        <taxon>Arthropoda</taxon>
        <taxon>Hexapoda</taxon>
        <taxon>Insecta</taxon>
        <taxon>Pterygota</taxon>
        <taxon>Neoptera</taxon>
        <taxon>Paraneoptera</taxon>
        <taxon>Hemiptera</taxon>
        <taxon>Sternorrhyncha</taxon>
        <taxon>Aphidomorpha</taxon>
        <taxon>Aphidoidea</taxon>
        <taxon>Aphididae</taxon>
        <taxon>Macrosiphini</taxon>
        <taxon>Macrosiphum</taxon>
    </lineage>
</organism>